<sequence>MAAETANKGHNVTIYTSKPYKWGNSIDVYDSDDNLLIRGVMSKITDNIEAELKDADYVWVTVLAQVFPIIAKKMDPCVKKGQKIDIIPGFGGAEFSFESEIKKDVLFLEYKGYTALQG</sequence>
<evidence type="ECO:0000313" key="2">
    <source>
        <dbReference type="Proteomes" id="UP000004099"/>
    </source>
</evidence>
<gene>
    <name evidence="1" type="ORF">HMPREF0542_12006</name>
</gene>
<accession>E7FSX9</accession>
<name>E7FSX9_9LACO</name>
<dbReference type="Gene3D" id="3.40.50.720">
    <property type="entry name" value="NAD(P)-binding Rossmann-like Domain"/>
    <property type="match status" value="1"/>
</dbReference>
<dbReference type="AlphaFoldDB" id="E7FSX9"/>
<reference evidence="1 2" key="1">
    <citation type="submission" date="2011-01" db="EMBL/GenBank/DDBJ databases">
        <authorList>
            <person name="Muzny D."/>
            <person name="Qin X."/>
            <person name="Buhay C."/>
            <person name="Dugan-Rocha S."/>
            <person name="Ding Y."/>
            <person name="Chen G."/>
            <person name="Hawes A."/>
            <person name="Holder M."/>
            <person name="Jhangiani S."/>
            <person name="Johnson A."/>
            <person name="Khan Z."/>
            <person name="Li Z."/>
            <person name="Liu W."/>
            <person name="Liu X."/>
            <person name="Perez L."/>
            <person name="Shen H."/>
            <person name="Wang Q."/>
            <person name="Watt J."/>
            <person name="Xi L."/>
            <person name="Xin Y."/>
            <person name="Zhou J."/>
            <person name="Deng J."/>
            <person name="Jiang H."/>
            <person name="Liu Y."/>
            <person name="Qu J."/>
            <person name="Song X.-Z."/>
            <person name="Zhang L."/>
            <person name="Villasana D."/>
            <person name="Johnson A."/>
            <person name="Liu J."/>
            <person name="Liyanage D."/>
            <person name="Lorensuhewa L."/>
            <person name="Robinson T."/>
            <person name="Song A."/>
            <person name="Song B.-B."/>
            <person name="Dinh H."/>
            <person name="Thornton R."/>
            <person name="Coyle M."/>
            <person name="Francisco L."/>
            <person name="Jackson L."/>
            <person name="Javaid M."/>
            <person name="Korchina V."/>
            <person name="Kovar C."/>
            <person name="Mata R."/>
            <person name="Mathew T."/>
            <person name="Ngo R."/>
            <person name="Nguyen L."/>
            <person name="Nguyen N."/>
            <person name="Okwuonu G."/>
            <person name="Ongeri F."/>
            <person name="Pham C."/>
            <person name="Simmons D."/>
            <person name="Wilczek-Boney K."/>
            <person name="Hale W."/>
            <person name="Jakkamsetti A."/>
            <person name="Pham P."/>
            <person name="Ruth R."/>
            <person name="San Lucas F."/>
            <person name="Warren J."/>
            <person name="Zhang J."/>
            <person name="Zhao Z."/>
            <person name="Zhou C."/>
            <person name="Zhu D."/>
            <person name="Lee S."/>
            <person name="Bess C."/>
            <person name="Blankenburg K."/>
            <person name="Forbes L."/>
            <person name="Fu Q."/>
            <person name="Gubbala S."/>
            <person name="Hirani K."/>
            <person name="Jayaseelan J.C."/>
            <person name="Lara F."/>
            <person name="Munidasa M."/>
            <person name="Palculict T."/>
            <person name="Patil S."/>
            <person name="Pu L.-L."/>
            <person name="Saada N."/>
            <person name="Tang L."/>
            <person name="Weissenberger G."/>
            <person name="Zhu Y."/>
            <person name="Hemphill L."/>
            <person name="Shang Y."/>
            <person name="Youmans B."/>
            <person name="Ayvaz T."/>
            <person name="Ross M."/>
            <person name="Santibanez J."/>
            <person name="Aqrawi P."/>
            <person name="Gross S."/>
            <person name="Joshi V."/>
            <person name="Fowler G."/>
            <person name="Nazareth L."/>
            <person name="Reid J."/>
            <person name="Worley K."/>
            <person name="Petrosino J."/>
            <person name="Highlander S."/>
            <person name="Gibbs R."/>
        </authorList>
    </citation>
    <scope>NUCLEOTIDE SEQUENCE [LARGE SCALE GENOMIC DNA]</scope>
    <source>
        <strain evidence="1 2">ATCC 25644</strain>
    </source>
</reference>
<dbReference type="Proteomes" id="UP000004099">
    <property type="component" value="Unassembled WGS sequence"/>
</dbReference>
<dbReference type="SUPFAM" id="SSF51735">
    <property type="entry name" value="NAD(P)-binding Rossmann-fold domains"/>
    <property type="match status" value="1"/>
</dbReference>
<dbReference type="EMBL" id="ACGS02000049">
    <property type="protein sequence ID" value="EFZ33836.1"/>
    <property type="molecule type" value="Genomic_DNA"/>
</dbReference>
<evidence type="ECO:0000313" key="1">
    <source>
        <dbReference type="EMBL" id="EFZ33836.1"/>
    </source>
</evidence>
<dbReference type="InterPro" id="IPR036291">
    <property type="entry name" value="NAD(P)-bd_dom_sf"/>
</dbReference>
<proteinExistence type="predicted"/>
<protein>
    <submittedName>
        <fullName evidence="1">Uncharacterized protein</fullName>
    </submittedName>
</protein>
<comment type="caution">
    <text evidence="1">The sequence shown here is derived from an EMBL/GenBank/DDBJ whole genome shotgun (WGS) entry which is preliminary data.</text>
</comment>
<organism evidence="1 2">
    <name type="scientific">Ligilactobacillus ruminis ATCC 25644</name>
    <dbReference type="NCBI Taxonomy" id="525362"/>
    <lineage>
        <taxon>Bacteria</taxon>
        <taxon>Bacillati</taxon>
        <taxon>Bacillota</taxon>
        <taxon>Bacilli</taxon>
        <taxon>Lactobacillales</taxon>
        <taxon>Lactobacillaceae</taxon>
        <taxon>Ligilactobacillus</taxon>
    </lineage>
</organism>
<dbReference type="HOGENOM" id="CLU_2070119_0_0_9"/>